<dbReference type="OrthoDB" id="9789407at2"/>
<evidence type="ECO:0000313" key="3">
    <source>
        <dbReference type="EMBL" id="AKT42177.1"/>
    </source>
</evidence>
<dbReference type="PANTHER" id="PTHR35024:SF4">
    <property type="entry name" value="POLYMER-FORMING CYTOSKELETAL PROTEIN"/>
    <property type="match status" value="1"/>
</dbReference>
<sequence length="178" mass="18603">MDSSSFSGDRDAALRAPSSASRDLSGGPPREGDGAHRPTEINALLGRGTHFEGKLFFDGRVRIDGSFRGEIRGEDVLVIGEGAMVVGEIHVGTCIVTGGEVQASIRARDGIELYAPSRVTGALHAPAIFIDRGVQFDGSCKMAPLDEPTQIPAPEDAPRPELATLPMVGSAKPADEPG</sequence>
<comment type="similarity">
    <text evidence="1">Belongs to the bactofilin family.</text>
</comment>
<gene>
    <name evidence="3" type="ORF">CMC5_064000</name>
</gene>
<protein>
    <recommendedName>
        <fullName evidence="5">Cell shape determination protein CcmA</fullName>
    </recommendedName>
</protein>
<organism evidence="3 4">
    <name type="scientific">Chondromyces crocatus</name>
    <dbReference type="NCBI Taxonomy" id="52"/>
    <lineage>
        <taxon>Bacteria</taxon>
        <taxon>Pseudomonadati</taxon>
        <taxon>Myxococcota</taxon>
        <taxon>Polyangia</taxon>
        <taxon>Polyangiales</taxon>
        <taxon>Polyangiaceae</taxon>
        <taxon>Chondromyces</taxon>
    </lineage>
</organism>
<dbReference type="STRING" id="52.CMC5_064000"/>
<reference evidence="3 4" key="1">
    <citation type="submission" date="2015-07" db="EMBL/GenBank/DDBJ databases">
        <title>Genome analysis of myxobacterium Chondromyces crocatus Cm c5 reveals a high potential for natural compound synthesis and the genetic basis for the loss of fruiting body formation.</title>
        <authorList>
            <person name="Zaburannyi N."/>
            <person name="Bunk B."/>
            <person name="Maier J."/>
            <person name="Overmann J."/>
            <person name="Mueller R."/>
        </authorList>
    </citation>
    <scope>NUCLEOTIDE SEQUENCE [LARGE SCALE GENOMIC DNA]</scope>
    <source>
        <strain evidence="3 4">Cm c5</strain>
    </source>
</reference>
<evidence type="ECO:0008006" key="5">
    <source>
        <dbReference type="Google" id="ProtNLM"/>
    </source>
</evidence>
<accession>A0A0K1ENG3</accession>
<evidence type="ECO:0000256" key="2">
    <source>
        <dbReference type="SAM" id="MobiDB-lite"/>
    </source>
</evidence>
<dbReference type="Pfam" id="PF04519">
    <property type="entry name" value="Bactofilin"/>
    <property type="match status" value="1"/>
</dbReference>
<feature type="region of interest" description="Disordered" evidence="2">
    <location>
        <begin position="145"/>
        <end position="178"/>
    </location>
</feature>
<proteinExistence type="inferred from homology"/>
<keyword evidence="4" id="KW-1185">Reference proteome</keyword>
<dbReference type="AlphaFoldDB" id="A0A0K1ENG3"/>
<evidence type="ECO:0000313" key="4">
    <source>
        <dbReference type="Proteomes" id="UP000067626"/>
    </source>
</evidence>
<dbReference type="InterPro" id="IPR007607">
    <property type="entry name" value="BacA/B"/>
</dbReference>
<dbReference type="Proteomes" id="UP000067626">
    <property type="component" value="Chromosome"/>
</dbReference>
<dbReference type="RefSeq" id="WP_063796384.1">
    <property type="nucleotide sequence ID" value="NZ_CP012159.1"/>
</dbReference>
<feature type="region of interest" description="Disordered" evidence="2">
    <location>
        <begin position="1"/>
        <end position="38"/>
    </location>
</feature>
<name>A0A0K1ENG3_CHOCO</name>
<evidence type="ECO:0000256" key="1">
    <source>
        <dbReference type="ARBA" id="ARBA00044755"/>
    </source>
</evidence>
<dbReference type="KEGG" id="ccro:CMC5_064000"/>
<dbReference type="EMBL" id="CP012159">
    <property type="protein sequence ID" value="AKT42177.1"/>
    <property type="molecule type" value="Genomic_DNA"/>
</dbReference>
<dbReference type="PANTHER" id="PTHR35024">
    <property type="entry name" value="HYPOTHETICAL CYTOSOLIC PROTEIN"/>
    <property type="match status" value="1"/>
</dbReference>